<protein>
    <submittedName>
        <fullName evidence="2">Uncharacterized protein</fullName>
    </submittedName>
</protein>
<dbReference type="EMBL" id="CAJGYM010000004">
    <property type="protein sequence ID" value="CAD6186116.1"/>
    <property type="molecule type" value="Genomic_DNA"/>
</dbReference>
<feature type="compositionally biased region" description="Polar residues" evidence="1">
    <location>
        <begin position="469"/>
        <end position="482"/>
    </location>
</feature>
<feature type="compositionally biased region" description="Acidic residues" evidence="1">
    <location>
        <begin position="448"/>
        <end position="465"/>
    </location>
</feature>
<organism evidence="2 3">
    <name type="scientific">Caenorhabditis auriculariae</name>
    <dbReference type="NCBI Taxonomy" id="2777116"/>
    <lineage>
        <taxon>Eukaryota</taxon>
        <taxon>Metazoa</taxon>
        <taxon>Ecdysozoa</taxon>
        <taxon>Nematoda</taxon>
        <taxon>Chromadorea</taxon>
        <taxon>Rhabditida</taxon>
        <taxon>Rhabditina</taxon>
        <taxon>Rhabditomorpha</taxon>
        <taxon>Rhabditoidea</taxon>
        <taxon>Rhabditidae</taxon>
        <taxon>Peloderinae</taxon>
        <taxon>Caenorhabditis</taxon>
    </lineage>
</organism>
<keyword evidence="3" id="KW-1185">Reference proteome</keyword>
<feature type="compositionally biased region" description="Basic and acidic residues" evidence="1">
    <location>
        <begin position="485"/>
        <end position="497"/>
    </location>
</feature>
<reference evidence="2" key="1">
    <citation type="submission" date="2020-10" db="EMBL/GenBank/DDBJ databases">
        <authorList>
            <person name="Kikuchi T."/>
        </authorList>
    </citation>
    <scope>NUCLEOTIDE SEQUENCE</scope>
    <source>
        <strain evidence="2">NKZ352</strain>
    </source>
</reference>
<comment type="caution">
    <text evidence="2">The sequence shown here is derived from an EMBL/GenBank/DDBJ whole genome shotgun (WGS) entry which is preliminary data.</text>
</comment>
<evidence type="ECO:0000313" key="2">
    <source>
        <dbReference type="EMBL" id="CAD6186116.1"/>
    </source>
</evidence>
<dbReference type="AlphaFoldDB" id="A0A8S1GRN5"/>
<gene>
    <name evidence="2" type="ORF">CAUJ_LOCUS2035</name>
</gene>
<evidence type="ECO:0000313" key="3">
    <source>
        <dbReference type="Proteomes" id="UP000835052"/>
    </source>
</evidence>
<accession>A0A8S1GRN5</accession>
<sequence length="579" mass="67184">MGEYILLHMKPSTGSICELQKDLENNGFAFVEENFCLECPPAEFTRSFVLILKETDFKHFNDSILRRYPTICYKNVKRIAELLPPKKDVGIQRPISTILTLPGNSVFDLSLEESTEKSREDNSVDTSSSSPAIEVICDILDLNTSLKLPYIDEKRKHMRFCLLCDKYVNRRLLCCFTKHNSFLRNSQNWKEFNALFKRIHAAFRIRRDNLPVTVQELLGNIIPQKRAKIIFPLLEERHGKMLFCREATLETYKEKLVILNGEDFWRAGRRSSENIPQPLQFIATYDAVCLALRKIPWKGGFDYEEFCDAIIDARNDMDENKARDNLLEEMTKFSRGVWRTLSSLLLVASVDGGQPARTFALDPNFTTIFLDATKRFILSLRFVYWSNRIEKHTAIGYLKQVSALLNGLREAEETLKSCRLLSSLIRREKIQRDKESINLNKRSWQNEGDSESESEFEVEDEEEEVHSETFTVASDSRSSCESNFEIEKIPSKKLKVEPEDEGDEKNLPSFDTRSSCKTNPKERNFFYSDGDTPQRPPKKPKLEPEEEEEESQDNLSVVDWSRRSSALNLKKKRKEILKK</sequence>
<feature type="compositionally biased region" description="Polar residues" evidence="1">
    <location>
        <begin position="509"/>
        <end position="518"/>
    </location>
</feature>
<dbReference type="Proteomes" id="UP000835052">
    <property type="component" value="Unassembled WGS sequence"/>
</dbReference>
<proteinExistence type="predicted"/>
<evidence type="ECO:0000256" key="1">
    <source>
        <dbReference type="SAM" id="MobiDB-lite"/>
    </source>
</evidence>
<feature type="region of interest" description="Disordered" evidence="1">
    <location>
        <begin position="441"/>
        <end position="562"/>
    </location>
</feature>
<name>A0A8S1GRN5_9PELO</name>